<proteinExistence type="predicted"/>
<dbReference type="SUPFAM" id="SSF74650">
    <property type="entry name" value="Galactose mutarotase-like"/>
    <property type="match status" value="2"/>
</dbReference>
<dbReference type="Pfam" id="PF06165">
    <property type="entry name" value="GH94_b-supersand"/>
    <property type="match status" value="2"/>
</dbReference>
<dbReference type="CDD" id="cd11756">
    <property type="entry name" value="GH94N_ChvB_NdvB_1_like"/>
    <property type="match status" value="1"/>
</dbReference>
<dbReference type="Gene3D" id="1.50.10.10">
    <property type="match status" value="1"/>
</dbReference>
<dbReference type="InterPro" id="IPR019282">
    <property type="entry name" value="Glycoamylase-like_cons_dom"/>
</dbReference>
<dbReference type="OrthoDB" id="9769991at2"/>
<dbReference type="KEGG" id="ccot:CCAX7_19430"/>
<dbReference type="InterPro" id="IPR033432">
    <property type="entry name" value="GH94_catalytic"/>
</dbReference>
<dbReference type="InterPro" id="IPR052047">
    <property type="entry name" value="GH94_Enzymes"/>
</dbReference>
<dbReference type="PANTHER" id="PTHR37469">
    <property type="entry name" value="CELLOBIONIC ACID PHOSPHORYLASE-RELATED"/>
    <property type="match status" value="1"/>
</dbReference>
<dbReference type="PANTHER" id="PTHR37469:SF2">
    <property type="entry name" value="CELLOBIONIC ACID PHOSPHORYLASE"/>
    <property type="match status" value="1"/>
</dbReference>
<dbReference type="GO" id="GO:0016757">
    <property type="term" value="F:glycosyltransferase activity"/>
    <property type="evidence" value="ECO:0007669"/>
    <property type="project" value="UniProtKB-ARBA"/>
</dbReference>
<dbReference type="CDD" id="cd11753">
    <property type="entry name" value="GH94N_ChvB_NdvB_2_like"/>
    <property type="match status" value="1"/>
</dbReference>
<dbReference type="Gene3D" id="1.50.10.140">
    <property type="match status" value="2"/>
</dbReference>
<protein>
    <recommendedName>
        <fullName evidence="6">Glycosyl transferase</fullName>
    </recommendedName>
</protein>
<organism evidence="4 5">
    <name type="scientific">Capsulimonas corticalis</name>
    <dbReference type="NCBI Taxonomy" id="2219043"/>
    <lineage>
        <taxon>Bacteria</taxon>
        <taxon>Bacillati</taxon>
        <taxon>Armatimonadota</taxon>
        <taxon>Armatimonadia</taxon>
        <taxon>Capsulimonadales</taxon>
        <taxon>Capsulimonadaceae</taxon>
        <taxon>Capsulimonas</taxon>
    </lineage>
</organism>
<feature type="domain" description="Glycoamylase-like" evidence="2">
    <location>
        <begin position="1512"/>
        <end position="1726"/>
    </location>
</feature>
<evidence type="ECO:0000259" key="1">
    <source>
        <dbReference type="Pfam" id="PF06165"/>
    </source>
</evidence>
<dbReference type="GO" id="GO:0005975">
    <property type="term" value="P:carbohydrate metabolic process"/>
    <property type="evidence" value="ECO:0007669"/>
    <property type="project" value="InterPro"/>
</dbReference>
<dbReference type="SUPFAM" id="SSF48208">
    <property type="entry name" value="Six-hairpin glycosidases"/>
    <property type="match status" value="1"/>
</dbReference>
<dbReference type="InterPro" id="IPR037018">
    <property type="entry name" value="GH65_N"/>
</dbReference>
<gene>
    <name evidence="4" type="ORF">CCAX7_19430</name>
</gene>
<dbReference type="RefSeq" id="WP_119324642.1">
    <property type="nucleotide sequence ID" value="NZ_AP025739.1"/>
</dbReference>
<evidence type="ECO:0000259" key="3">
    <source>
        <dbReference type="Pfam" id="PF17167"/>
    </source>
</evidence>
<dbReference type="InterPro" id="IPR037824">
    <property type="entry name" value="GH94N_2_NdvB"/>
</dbReference>
<dbReference type="Gene3D" id="2.60.420.10">
    <property type="entry name" value="Maltose phosphorylase, domain 3"/>
    <property type="match status" value="1"/>
</dbReference>
<feature type="domain" description="Glycosyl hydrolase 94 supersandwich" evidence="1">
    <location>
        <begin position="2269"/>
        <end position="2541"/>
    </location>
</feature>
<evidence type="ECO:0000313" key="5">
    <source>
        <dbReference type="Proteomes" id="UP000287394"/>
    </source>
</evidence>
<dbReference type="InterPro" id="IPR011013">
    <property type="entry name" value="Gal_mutarotase_sf_dom"/>
</dbReference>
<keyword evidence="5" id="KW-1185">Reference proteome</keyword>
<dbReference type="InterPro" id="IPR010383">
    <property type="entry name" value="Glyco_hydrolase_94_b-supersand"/>
</dbReference>
<evidence type="ECO:0000259" key="2">
    <source>
        <dbReference type="Pfam" id="PF10091"/>
    </source>
</evidence>
<dbReference type="GO" id="GO:0030246">
    <property type="term" value="F:carbohydrate binding"/>
    <property type="evidence" value="ECO:0007669"/>
    <property type="project" value="InterPro"/>
</dbReference>
<dbReference type="InterPro" id="IPR012341">
    <property type="entry name" value="6hp_glycosidase-like_sf"/>
</dbReference>
<dbReference type="SMART" id="SM01068">
    <property type="entry name" value="CBM_X"/>
    <property type="match status" value="2"/>
</dbReference>
<dbReference type="Pfam" id="PF17167">
    <property type="entry name" value="Glyco_hydro_94"/>
    <property type="match status" value="1"/>
</dbReference>
<dbReference type="Gene3D" id="2.70.98.40">
    <property type="entry name" value="Glycoside hydrolase, family 65, N-terminal domain"/>
    <property type="match status" value="2"/>
</dbReference>
<dbReference type="InterPro" id="IPR008928">
    <property type="entry name" value="6-hairpin_glycosidase_sf"/>
</dbReference>
<feature type="domain" description="Glycosyl hydrolase 94 supersandwich" evidence="1">
    <location>
        <begin position="1772"/>
        <end position="2043"/>
    </location>
</feature>
<dbReference type="Pfam" id="PF10091">
    <property type="entry name" value="Glycoamylase"/>
    <property type="match status" value="1"/>
</dbReference>
<evidence type="ECO:0008006" key="6">
    <source>
        <dbReference type="Google" id="ProtNLM"/>
    </source>
</evidence>
<sequence length="3056" mass="339583">MPDKVTAAGFYQDPDAAASVFAEIRRKCSGRVALISCNKDGKVSINNGDISPRRGVALGVLSGLIATLILLTQSSIRFVAPGHYGPFALLLSFVLAGGVLGWIIARFVRLGVDPALLAHGRRIITRGESAILVQTTAADIAQAMLLLRQVTSGQPVTFAFPPPPRPTKERAEILLRPARPASERLGVEVGLVTAAVHQVTGKSTSAKPLYQRLNESEAYLNGVQAELNEAVKQHESVSLSAEWLLDNAYIIQEHIDDIRRNFSPKFHRELPILASGPQSGLPRAYGIAAELIAEADAHVDQGDILNFLESYQTVTPLTMAELWALPLLMRLRLIEALRALTVHVRRRQRERILADFWANRLRTAARNDADRLLSMVSDLSDRIPNPSAHFADQLLGHLYDEEAALAPVHGWLERKLKTSVTEAIQQDQREQTAEQVSLGNAITTLRALSHLDWRDIFERCSAIHKTLSEDPAGVYAGMDFTTRDSYRHGVETIHKCSTFSEFDVAAKAISLAAQAPGGLERHVGYWLVDQGRPQLEASLNATPHPSQRLLRSVRRQPAFVYLGSIGLLTLLILWRAADVAREGGQDALFLIVLTLLAVLPASEVAVQVVNYLVTRLIAPQPLPKLSFEDTGIPDEYRTLVVVPMMLLTPDSIRKEVERLEIRYLANTDENLRYALVADYADAPQQHMPEDAERLDVAANGIRQLDERYGDGRFFLFARERKWNDSEDKWIGWERKRGKLEELNTYLTARPEERQEGFLRVGEPALLEGIKFVITLDADTQLPASTARRMVETLAHPLNRPVIAQDCSHVVRGYGILQPRVSTSLPSATATLFSQVFTDPTGTDPYTHAISDVYQDLTGEASYHGKGIYDLHAFHTVLTGRFPENHLLSHDLIEGSHVRVGLASDIELFDLFPEDYHTYANRQHRWVRGDWQITDWIFGTVPYGDGTRVRNPLPVMNRWKIFDNLRRSVMPIGITLLLVLAWLFSPMSTIWVLPVLAVFLMPFAFQILTLITTPIGKAYIPWADLELTGQRTLVNASFTPHQAVLAADAIVRVGWRRAITHKHLLEWTTAQEAQKNAKDNQSRFVMRLTGYSLASLAIAALIAEWHIKHANSAPIFLLLWTIFPLIVALLNLRTPTQETRPLVAADRTYLRRVARQTWRFFDEFVGPQTHWLPPDNYQEFVRHEVANRTSPTNIGLLLLADVAAHDFGYITIDSLIDRIGATMATIEKMEKYEGHLLNWYDTTTLDTLKPEYVSMVDSGNLLGHLWAMDRAVPDLLNGPLLRPEGLLGIADSLGLMREGVETQEKSAERWAVQTAKVEGHLAARYGGIQEQVERLRALHPLGEEIARNAERLPTVSESARYWGVQVREQICAWNETVDRYLRWVEVLAQPPLEGLITLSPDAHEWRRQALASTPSLHMIATGAVPGLSVLVSLHARKAELRLSPQVSEWLDRLHESAAQAQWLAGEQMGKAQAAIDSMRALADGMNMRFLYVPDRRVFSIGYSVGERRLDNSYYDLLASEARLGSFTAIARGDVPVEHWWALGRSFKNVHGRRVLQSWSGTMFEYLMPTLVTRTYQNSLLDSACKDAVATQRDYARRRGIPWGISEAAYSALDARQIYQYYAFGVPGMGLKRGLEDDLVVAPYATGLALAVDPPGAVRNLRRMAALAQTSLRGDYGFYESIDFTRQRGPKGERGVVVACYMAHHQGMMFTAIDNALNGNIMQERFHSDPRVRAVESLLFERIPAASIPVSSAREAIPQPRLEPIATQHATGTIDTPDTATPQVSLLSNGHYSVMVTNAGGGYSKIDDTEISRWRADATRDSYGQFCYVRDTESGAFWSTTYQPTTGSAQRFSALFSPDKAEFRRREYGIETVTEIVVSPEDNAEIRRITVINKSLRPRQIELTSYAELALAPHAADRAHPAFNKLFIQTEVLKDLDGMLAWRRPRSANEAPVWAAHVVAANRDATKPTEFETDRSIFLGRGRTPADPAALHGALTGSQGPVLDPVFALRKHILLEPGERAHVSFVTIAATRHDEAVALVEKYRNIGATARAMEMAWTHAQLELRHLRLQGTDVLRFQQLAGHMLYPNKALRPPAERLRRNILGQSRLWAQGISGDLPTMVVTIADTNDLEMVREALQAHTYWRVHGFKCDLVILNQESSSYEQPLQEQLRRMIQGHTEYTGIDQPGGVFLRPAAAIGEEDLTLILTVARVVLVAARGSLSQQLSVPIRPALPAPTGPAGRPASEEPSEALPFMELPYFNGLGGFTQDGHEYAIYLGPDDVTPAPWSNVMANPNFGALVTESGGGYCWGGNSQSNKLTPWSNDPVSDPVSMALYIRDEDLGIFWTPTAAPVRERDPYRTRHGQGYTIFEHNSHAIVQELTLFVPAHDNDGLPVLVHRLKLTNRSSHRRRLTVTGYVEWDLGVEREETQLHVVTDWDTEGRMITARNHYHPDFGSRIAFAAISPAASSYTGDRGEFLGRNGSVSSPAAMRGGPLSGRAGAGLDPCAALQTAIELEPGQMVEVIFTVGQTDSLGEARTLVQRLRSSAQAESLLQATRQLWDNYLGTIQVETPDLAVNFLLNRWLVYQDLSCRIWGRSAFYQSGGAFGFRDQLQDAMALVYSDPAMTRAQIVRSASRQFPEGDVQHWWHPPGGAGVRTQITDDLLWLPLVAAHYVKITGDTSVLDEVAPFLDGRLLGPDEHEAFFQPGVSSQTATVLEHCRRAIQKGLTHGPHDLPLIGAGDWNDGMNRVGIGGKGESVWLAWFLIVVLNEFAAMLRAQGAATEADEHAAAALKIAAAIDESAWDGAWYRRAYFDDGSPLGSAQDKEARIDSLPQSWAVISGAGDPARARQAMQSVLDNLVKRDDKMVLLFTPPFDKSPKDPGYIKGYLPGVRENGGQYTHGSLWVPLAFARLGDGDRAVEILRLMNPVEHARTPEDVQHYKVEPYVVAADVYSLAGKAGRGGWTWYTGSAGWMYRVWLEEVLGFHLRPDALTMNPVIPKDWKEFKLTYRHKSSTYAITIDNSAGVSTGVKTVEVDGQVQIDGRIPLGDDGQTHEVRVVMG</sequence>
<accession>A0A402D560</accession>
<name>A0A402D560_9BACT</name>
<dbReference type="EMBL" id="AP025739">
    <property type="protein sequence ID" value="BDI29892.1"/>
    <property type="molecule type" value="Genomic_DNA"/>
</dbReference>
<dbReference type="Proteomes" id="UP000287394">
    <property type="component" value="Chromosome"/>
</dbReference>
<feature type="domain" description="Glycosyl hydrolase 94 catalytic" evidence="3">
    <location>
        <begin position="2556"/>
        <end position="2979"/>
    </location>
</feature>
<dbReference type="InterPro" id="IPR037820">
    <property type="entry name" value="GH94N_NdvB"/>
</dbReference>
<reference evidence="4 5" key="1">
    <citation type="journal article" date="2019" name="Int. J. Syst. Evol. Microbiol.">
        <title>Capsulimonas corticalis gen. nov., sp. nov., an aerobic capsulated bacterium, of a novel bacterial order, Capsulimonadales ord. nov., of the class Armatimonadia of the phylum Armatimonadetes.</title>
        <authorList>
            <person name="Li J."/>
            <person name="Kudo C."/>
            <person name="Tonouchi A."/>
        </authorList>
    </citation>
    <scope>NUCLEOTIDE SEQUENCE [LARGE SCALE GENOMIC DNA]</scope>
    <source>
        <strain evidence="4 5">AX-7</strain>
    </source>
</reference>
<evidence type="ECO:0000313" key="4">
    <source>
        <dbReference type="EMBL" id="BDI29892.1"/>
    </source>
</evidence>